<keyword evidence="3" id="KW-1185">Reference proteome</keyword>
<protein>
    <submittedName>
        <fullName evidence="2">Uncharacterized protein</fullName>
    </submittedName>
</protein>
<dbReference type="AlphaFoldDB" id="A0AA35V0Y2"/>
<dbReference type="Proteomes" id="UP001177003">
    <property type="component" value="Chromosome 0"/>
</dbReference>
<name>A0AA35V0Y2_LACSI</name>
<evidence type="ECO:0000256" key="1">
    <source>
        <dbReference type="SAM" id="MobiDB-lite"/>
    </source>
</evidence>
<gene>
    <name evidence="2" type="ORF">LSALG_LOCUS733</name>
</gene>
<reference evidence="2" key="1">
    <citation type="submission" date="2023-04" db="EMBL/GenBank/DDBJ databases">
        <authorList>
            <person name="Vijverberg K."/>
            <person name="Xiong W."/>
            <person name="Schranz E."/>
        </authorList>
    </citation>
    <scope>NUCLEOTIDE SEQUENCE</scope>
</reference>
<accession>A0AA35V0Y2</accession>
<organism evidence="2 3">
    <name type="scientific">Lactuca saligna</name>
    <name type="common">Willowleaf lettuce</name>
    <dbReference type="NCBI Taxonomy" id="75948"/>
    <lineage>
        <taxon>Eukaryota</taxon>
        <taxon>Viridiplantae</taxon>
        <taxon>Streptophyta</taxon>
        <taxon>Embryophyta</taxon>
        <taxon>Tracheophyta</taxon>
        <taxon>Spermatophyta</taxon>
        <taxon>Magnoliopsida</taxon>
        <taxon>eudicotyledons</taxon>
        <taxon>Gunneridae</taxon>
        <taxon>Pentapetalae</taxon>
        <taxon>asterids</taxon>
        <taxon>campanulids</taxon>
        <taxon>Asterales</taxon>
        <taxon>Asteraceae</taxon>
        <taxon>Cichorioideae</taxon>
        <taxon>Cichorieae</taxon>
        <taxon>Lactucinae</taxon>
        <taxon>Lactuca</taxon>
    </lineage>
</organism>
<sequence length="282" mass="30953">MPSKNRKTKGDSSNPAPSFLKQKNEQEVNFVPFPPPSPASTSIPITIVPCPPPITTQSPPVTTAPPTSIPRQTPIFTETTTTTTTAKPPVSVNASDAGEKTSWFATTTTTSPISPQHHHGSEDFLGAKGLDFDTFHYSPFSIQEDSDDDAPLAQKDLKALNVKLDTLIVSSTASSSHAYSEEAIKTFLNTLVKEQTANLDKVNKAFENFTCFFLQATKKVDKLIYKMKTFMIEINTTVESNASKAYDAIVLLNASLHKERETLEKLRTDICTDNFEFQTSIS</sequence>
<feature type="region of interest" description="Disordered" evidence="1">
    <location>
        <begin position="1"/>
        <end position="40"/>
    </location>
</feature>
<dbReference type="EMBL" id="OX465086">
    <property type="protein sequence ID" value="CAI9259868.1"/>
    <property type="molecule type" value="Genomic_DNA"/>
</dbReference>
<proteinExistence type="predicted"/>
<evidence type="ECO:0000313" key="2">
    <source>
        <dbReference type="EMBL" id="CAI9259868.1"/>
    </source>
</evidence>
<evidence type="ECO:0000313" key="3">
    <source>
        <dbReference type="Proteomes" id="UP001177003"/>
    </source>
</evidence>